<dbReference type="PRINTS" id="PR00705">
    <property type="entry name" value="PAPAIN"/>
</dbReference>
<dbReference type="Pfam" id="PF00112">
    <property type="entry name" value="Peptidase_C1"/>
    <property type="match status" value="2"/>
</dbReference>
<dbReference type="CDD" id="cd02248">
    <property type="entry name" value="Peptidase_C1A"/>
    <property type="match status" value="1"/>
</dbReference>
<keyword evidence="8" id="KW-1185">Reference proteome</keyword>
<evidence type="ECO:0000256" key="2">
    <source>
        <dbReference type="ARBA" id="ARBA00022670"/>
    </source>
</evidence>
<dbReference type="Proteomes" id="UP000261540">
    <property type="component" value="Unplaced"/>
</dbReference>
<dbReference type="SMART" id="SM00645">
    <property type="entry name" value="Pept_C1"/>
    <property type="match status" value="1"/>
</dbReference>
<dbReference type="InterPro" id="IPR000668">
    <property type="entry name" value="Peptidase_C1A_C"/>
</dbReference>
<evidence type="ECO:0000256" key="4">
    <source>
        <dbReference type="ARBA" id="ARBA00022807"/>
    </source>
</evidence>
<keyword evidence="5" id="KW-0732">Signal</keyword>
<evidence type="ECO:0000256" key="1">
    <source>
        <dbReference type="ARBA" id="ARBA00008455"/>
    </source>
</evidence>
<sequence length="240" mass="27195">FSHRMIWCGGVLLLPILALANFTQDKNISWINTNSCSIRLIHSFSILLCPIRGSQMRHFHLEKHSPAPCWTNRNRRLFQRCDSSLQGSCGSCWAFSAVGALEGLMKKKTGKLVPLSPQNLVDCVTKSHGCKGGYMHSAFEYVRRRGIDTEEAYPYVAKVGHSLLFSQKHILSMTDCIYRPNGESYVKLADLSSSILGVYNDPRCRRNTINHAILVVGYSSAKRRKYWIIKNRCDSTMSFL</sequence>
<keyword evidence="3" id="KW-0378">Hydrolase</keyword>
<proteinExistence type="inferred from homology"/>
<dbReference type="GeneTree" id="ENSGT00940000157759"/>
<evidence type="ECO:0000313" key="8">
    <source>
        <dbReference type="Proteomes" id="UP000261540"/>
    </source>
</evidence>
<dbReference type="PANTHER" id="PTHR12411">
    <property type="entry name" value="CYSTEINE PROTEASE FAMILY C1-RELATED"/>
    <property type="match status" value="1"/>
</dbReference>
<evidence type="ECO:0000256" key="3">
    <source>
        <dbReference type="ARBA" id="ARBA00022801"/>
    </source>
</evidence>
<protein>
    <submittedName>
        <fullName evidence="7">Cathepsin K</fullName>
    </submittedName>
</protein>
<dbReference type="PROSITE" id="PS00639">
    <property type="entry name" value="THIOL_PROTEASE_HIS"/>
    <property type="match status" value="1"/>
</dbReference>
<feature type="domain" description="Peptidase C1A papain C-terminal" evidence="6">
    <location>
        <begin position="71"/>
        <end position="240"/>
    </location>
</feature>
<dbReference type="SUPFAM" id="SSF54001">
    <property type="entry name" value="Cysteine proteinases"/>
    <property type="match status" value="1"/>
</dbReference>
<name>A0A3B3R7C3_9TELE</name>
<evidence type="ECO:0000313" key="7">
    <source>
        <dbReference type="Ensembl" id="ENSPKIP00000013566.1"/>
    </source>
</evidence>
<accession>A0A3B3R7C3</accession>
<dbReference type="PROSITE" id="PS00139">
    <property type="entry name" value="THIOL_PROTEASE_CYS"/>
    <property type="match status" value="1"/>
</dbReference>
<dbReference type="InterPro" id="IPR039417">
    <property type="entry name" value="Peptidase_C1A_papain-like"/>
</dbReference>
<organism evidence="7 8">
    <name type="scientific">Paramormyrops kingsleyae</name>
    <dbReference type="NCBI Taxonomy" id="1676925"/>
    <lineage>
        <taxon>Eukaryota</taxon>
        <taxon>Metazoa</taxon>
        <taxon>Chordata</taxon>
        <taxon>Craniata</taxon>
        <taxon>Vertebrata</taxon>
        <taxon>Euteleostomi</taxon>
        <taxon>Actinopterygii</taxon>
        <taxon>Neopterygii</taxon>
        <taxon>Teleostei</taxon>
        <taxon>Osteoglossocephala</taxon>
        <taxon>Osteoglossomorpha</taxon>
        <taxon>Osteoglossiformes</taxon>
        <taxon>Mormyridae</taxon>
        <taxon>Paramormyrops</taxon>
    </lineage>
</organism>
<dbReference type="Ensembl" id="ENSPKIT00000037990.1">
    <property type="protein sequence ID" value="ENSPKIP00000013566.1"/>
    <property type="gene ID" value="ENSPKIG00000000946.1"/>
</dbReference>
<reference evidence="7" key="1">
    <citation type="submission" date="2025-08" db="UniProtKB">
        <authorList>
            <consortium name="Ensembl"/>
        </authorList>
    </citation>
    <scope>IDENTIFICATION</scope>
</reference>
<keyword evidence="4" id="KW-0788">Thiol protease</keyword>
<dbReference type="InterPro" id="IPR013128">
    <property type="entry name" value="Peptidase_C1A"/>
</dbReference>
<dbReference type="GO" id="GO:0008234">
    <property type="term" value="F:cysteine-type peptidase activity"/>
    <property type="evidence" value="ECO:0007669"/>
    <property type="project" value="UniProtKB-KW"/>
</dbReference>
<dbReference type="InterPro" id="IPR000169">
    <property type="entry name" value="Pept_cys_AS"/>
</dbReference>
<dbReference type="Gene3D" id="3.90.70.10">
    <property type="entry name" value="Cysteine proteinases"/>
    <property type="match status" value="1"/>
</dbReference>
<dbReference type="STRING" id="1676925.ENSPKIP00000013566"/>
<reference evidence="7" key="2">
    <citation type="submission" date="2025-09" db="UniProtKB">
        <authorList>
            <consortium name="Ensembl"/>
        </authorList>
    </citation>
    <scope>IDENTIFICATION</scope>
</reference>
<evidence type="ECO:0000256" key="5">
    <source>
        <dbReference type="SAM" id="SignalP"/>
    </source>
</evidence>
<keyword evidence="2" id="KW-0645">Protease</keyword>
<feature type="chain" id="PRO_5018675472" evidence="5">
    <location>
        <begin position="21"/>
        <end position="240"/>
    </location>
</feature>
<dbReference type="AlphaFoldDB" id="A0A3B3R7C3"/>
<dbReference type="InterPro" id="IPR025660">
    <property type="entry name" value="Pept_his_AS"/>
</dbReference>
<feature type="signal peptide" evidence="5">
    <location>
        <begin position="1"/>
        <end position="20"/>
    </location>
</feature>
<dbReference type="InterPro" id="IPR038765">
    <property type="entry name" value="Papain-like_cys_pep_sf"/>
</dbReference>
<dbReference type="GO" id="GO:0006508">
    <property type="term" value="P:proteolysis"/>
    <property type="evidence" value="ECO:0007669"/>
    <property type="project" value="UniProtKB-KW"/>
</dbReference>
<evidence type="ECO:0000259" key="6">
    <source>
        <dbReference type="SMART" id="SM00645"/>
    </source>
</evidence>
<comment type="similarity">
    <text evidence="1">Belongs to the peptidase C1 family.</text>
</comment>